<reference evidence="2 3" key="1">
    <citation type="submission" date="2024-01" db="EMBL/GenBank/DDBJ databases">
        <authorList>
            <person name="Waweru B."/>
        </authorList>
    </citation>
    <scope>NUCLEOTIDE SEQUENCE [LARGE SCALE GENOMIC DNA]</scope>
</reference>
<keyword evidence="3" id="KW-1185">Reference proteome</keyword>
<feature type="compositionally biased region" description="Polar residues" evidence="1">
    <location>
        <begin position="1"/>
        <end position="11"/>
    </location>
</feature>
<organism evidence="2 3">
    <name type="scientific">Dovyalis caffra</name>
    <dbReference type="NCBI Taxonomy" id="77055"/>
    <lineage>
        <taxon>Eukaryota</taxon>
        <taxon>Viridiplantae</taxon>
        <taxon>Streptophyta</taxon>
        <taxon>Embryophyta</taxon>
        <taxon>Tracheophyta</taxon>
        <taxon>Spermatophyta</taxon>
        <taxon>Magnoliopsida</taxon>
        <taxon>eudicotyledons</taxon>
        <taxon>Gunneridae</taxon>
        <taxon>Pentapetalae</taxon>
        <taxon>rosids</taxon>
        <taxon>fabids</taxon>
        <taxon>Malpighiales</taxon>
        <taxon>Salicaceae</taxon>
        <taxon>Flacourtieae</taxon>
        <taxon>Dovyalis</taxon>
    </lineage>
</organism>
<accession>A0AAV1SPQ7</accession>
<evidence type="ECO:0000313" key="3">
    <source>
        <dbReference type="Proteomes" id="UP001314170"/>
    </source>
</evidence>
<proteinExistence type="predicted"/>
<sequence>MGTNMYPSSSLLGEDKEEEATTATPNTEGGNNGEGGWVGDGEEWFLKMTGL</sequence>
<evidence type="ECO:0000256" key="1">
    <source>
        <dbReference type="SAM" id="MobiDB-lite"/>
    </source>
</evidence>
<dbReference type="Proteomes" id="UP001314170">
    <property type="component" value="Unassembled WGS sequence"/>
</dbReference>
<evidence type="ECO:0000313" key="2">
    <source>
        <dbReference type="EMBL" id="CAK7355987.1"/>
    </source>
</evidence>
<feature type="non-terminal residue" evidence="2">
    <location>
        <position position="51"/>
    </location>
</feature>
<dbReference type="EMBL" id="CAWUPB010001197">
    <property type="protein sequence ID" value="CAK7355987.1"/>
    <property type="molecule type" value="Genomic_DNA"/>
</dbReference>
<feature type="compositionally biased region" description="Gly residues" evidence="1">
    <location>
        <begin position="30"/>
        <end position="39"/>
    </location>
</feature>
<name>A0AAV1SPQ7_9ROSI</name>
<protein>
    <submittedName>
        <fullName evidence="2">Uncharacterized protein</fullName>
    </submittedName>
</protein>
<comment type="caution">
    <text evidence="2">The sequence shown here is derived from an EMBL/GenBank/DDBJ whole genome shotgun (WGS) entry which is preliminary data.</text>
</comment>
<gene>
    <name evidence="2" type="ORF">DCAF_LOCUS26251</name>
</gene>
<dbReference type="AlphaFoldDB" id="A0AAV1SPQ7"/>
<feature type="region of interest" description="Disordered" evidence="1">
    <location>
        <begin position="1"/>
        <end position="41"/>
    </location>
</feature>